<organism evidence="4 5">
    <name type="scientific">Pelagibacterium lacus</name>
    <dbReference type="NCBI Taxonomy" id="2282655"/>
    <lineage>
        <taxon>Bacteria</taxon>
        <taxon>Pseudomonadati</taxon>
        <taxon>Pseudomonadota</taxon>
        <taxon>Alphaproteobacteria</taxon>
        <taxon>Hyphomicrobiales</taxon>
        <taxon>Devosiaceae</taxon>
        <taxon>Pelagibacterium</taxon>
    </lineage>
</organism>
<dbReference type="FunFam" id="3.40.50.720:FF:000084">
    <property type="entry name" value="Short-chain dehydrogenase reductase"/>
    <property type="match status" value="1"/>
</dbReference>
<dbReference type="InterPro" id="IPR002347">
    <property type="entry name" value="SDR_fam"/>
</dbReference>
<evidence type="ECO:0000256" key="1">
    <source>
        <dbReference type="ARBA" id="ARBA00006484"/>
    </source>
</evidence>
<dbReference type="InterPro" id="IPR036291">
    <property type="entry name" value="NAD(P)-bd_dom_sf"/>
</dbReference>
<feature type="region of interest" description="Disordered" evidence="3">
    <location>
        <begin position="1"/>
        <end position="21"/>
    </location>
</feature>
<dbReference type="PANTHER" id="PTHR42879:SF2">
    <property type="entry name" value="3-OXOACYL-[ACYL-CARRIER-PROTEIN] REDUCTASE FABG"/>
    <property type="match status" value="1"/>
</dbReference>
<dbReference type="OrthoDB" id="9804774at2"/>
<dbReference type="PROSITE" id="PS00061">
    <property type="entry name" value="ADH_SHORT"/>
    <property type="match status" value="1"/>
</dbReference>
<evidence type="ECO:0000256" key="2">
    <source>
        <dbReference type="RuleBase" id="RU000363"/>
    </source>
</evidence>
<dbReference type="NCBIfam" id="TIGR01963">
    <property type="entry name" value="PHB_DH"/>
    <property type="match status" value="1"/>
</dbReference>
<dbReference type="Pfam" id="PF00106">
    <property type="entry name" value="adh_short"/>
    <property type="match status" value="1"/>
</dbReference>
<dbReference type="Proteomes" id="UP000253759">
    <property type="component" value="Unassembled WGS sequence"/>
</dbReference>
<keyword evidence="5" id="KW-1185">Reference proteome</keyword>
<dbReference type="NCBIfam" id="NF009466">
    <property type="entry name" value="PRK12826.1-2"/>
    <property type="match status" value="1"/>
</dbReference>
<comment type="similarity">
    <text evidence="1 2">Belongs to the short-chain dehydrogenases/reductases (SDR) family.</text>
</comment>
<evidence type="ECO:0000256" key="3">
    <source>
        <dbReference type="SAM" id="MobiDB-lite"/>
    </source>
</evidence>
<dbReference type="PRINTS" id="PR00080">
    <property type="entry name" value="SDRFAMILY"/>
</dbReference>
<accession>A0A369W9T3</accession>
<dbReference type="PANTHER" id="PTHR42879">
    <property type="entry name" value="3-OXOACYL-(ACYL-CARRIER-PROTEIN) REDUCTASE"/>
    <property type="match status" value="1"/>
</dbReference>
<dbReference type="EMBL" id="QQNH01000002">
    <property type="protein sequence ID" value="RDE10120.1"/>
    <property type="molecule type" value="Genomic_DNA"/>
</dbReference>
<dbReference type="PRINTS" id="PR00081">
    <property type="entry name" value="GDHRDH"/>
</dbReference>
<dbReference type="GO" id="GO:0032787">
    <property type="term" value="P:monocarboxylic acid metabolic process"/>
    <property type="evidence" value="ECO:0007669"/>
    <property type="project" value="UniProtKB-ARBA"/>
</dbReference>
<protein>
    <submittedName>
        <fullName evidence="4">3-hydroxybutyrate dehydrogenase</fullName>
        <ecNumber evidence="4">1.1.1.30</ecNumber>
    </submittedName>
</protein>
<sequence length="281" mass="29680">MFGTTGRQGPRTKTRGGGAVSERAEHRVVLITGATSGIGLAIAKRFAAAGCAVAVHGVESEDDATPAMAKIAGVGGKAHYFHADLADPAQSRDLVARVADTFGTIDVLVNNAGIQKVAAVDELDPSDWHRIIAVSLDSAYYTIRAALPEMKRKDWGRIINISSAHGLRASPYKSAYVATKHGVVGLTKTVALEVAETGITVNAICPGYVHTPLVATQVADQARLRKMDEDAVIRDIMLAPQPSKRFVRAEEIAEMAHYLTGDLARSITGAAISIDGGWTAK</sequence>
<name>A0A369W9T3_9HYPH</name>
<dbReference type="EC" id="1.1.1.30" evidence="4"/>
<dbReference type="InterPro" id="IPR050259">
    <property type="entry name" value="SDR"/>
</dbReference>
<proteinExistence type="inferred from homology"/>
<dbReference type="NCBIfam" id="NF009093">
    <property type="entry name" value="PRK12429.1"/>
    <property type="match status" value="1"/>
</dbReference>
<keyword evidence="4" id="KW-0560">Oxidoreductase</keyword>
<dbReference type="InterPro" id="IPR020904">
    <property type="entry name" value="Sc_DH/Rdtase_CS"/>
</dbReference>
<dbReference type="Gene3D" id="3.40.50.720">
    <property type="entry name" value="NAD(P)-binding Rossmann-like Domain"/>
    <property type="match status" value="1"/>
</dbReference>
<dbReference type="GO" id="GO:0003858">
    <property type="term" value="F:3-hydroxybutyrate dehydrogenase activity"/>
    <property type="evidence" value="ECO:0007669"/>
    <property type="project" value="UniProtKB-EC"/>
</dbReference>
<gene>
    <name evidence="4" type="ORF">DVH29_01625</name>
</gene>
<dbReference type="AlphaFoldDB" id="A0A369W9T3"/>
<dbReference type="InterPro" id="IPR011294">
    <property type="entry name" value="3-OHbutyrate_DH"/>
</dbReference>
<evidence type="ECO:0000313" key="4">
    <source>
        <dbReference type="EMBL" id="RDE10120.1"/>
    </source>
</evidence>
<comment type="caution">
    <text evidence="4">The sequence shown here is derived from an EMBL/GenBank/DDBJ whole genome shotgun (WGS) entry which is preliminary data.</text>
</comment>
<reference evidence="5" key="1">
    <citation type="submission" date="2018-07" db="EMBL/GenBank/DDBJ databases">
        <authorList>
            <person name="Liu B.-T."/>
            <person name="Du Z."/>
        </authorList>
    </citation>
    <scope>NUCLEOTIDE SEQUENCE [LARGE SCALE GENOMIC DNA]</scope>
    <source>
        <strain evidence="5">XYN52</strain>
    </source>
</reference>
<dbReference type="SUPFAM" id="SSF51735">
    <property type="entry name" value="NAD(P)-binding Rossmann-fold domains"/>
    <property type="match status" value="1"/>
</dbReference>
<evidence type="ECO:0000313" key="5">
    <source>
        <dbReference type="Proteomes" id="UP000253759"/>
    </source>
</evidence>